<feature type="transmembrane region" description="Helical" evidence="5">
    <location>
        <begin position="31"/>
        <end position="47"/>
    </location>
</feature>
<keyword evidence="7" id="KW-1185">Reference proteome</keyword>
<comment type="caution">
    <text evidence="6">The sequence shown here is derived from an EMBL/GenBank/DDBJ whole genome shotgun (WGS) entry which is preliminary data.</text>
</comment>
<dbReference type="GO" id="GO:0005886">
    <property type="term" value="C:plasma membrane"/>
    <property type="evidence" value="ECO:0007669"/>
    <property type="project" value="UniProtKB-ARBA"/>
</dbReference>
<evidence type="ECO:0000256" key="4">
    <source>
        <dbReference type="ARBA" id="ARBA00023136"/>
    </source>
</evidence>
<dbReference type="CDD" id="cd16914">
    <property type="entry name" value="EcfT"/>
    <property type="match status" value="1"/>
</dbReference>
<evidence type="ECO:0000313" key="7">
    <source>
        <dbReference type="Proteomes" id="UP000469125"/>
    </source>
</evidence>
<keyword evidence="4 5" id="KW-0472">Membrane</keyword>
<proteinExistence type="predicted"/>
<feature type="transmembrane region" description="Helical" evidence="5">
    <location>
        <begin position="94"/>
        <end position="118"/>
    </location>
</feature>
<dbReference type="EMBL" id="WOCA01000002">
    <property type="protein sequence ID" value="MUK87494.1"/>
    <property type="molecule type" value="Genomic_DNA"/>
</dbReference>
<dbReference type="Proteomes" id="UP000469125">
    <property type="component" value="Unassembled WGS sequence"/>
</dbReference>
<organism evidence="6 7">
    <name type="scientific">Ornithinibacillus caprae</name>
    <dbReference type="NCBI Taxonomy" id="2678566"/>
    <lineage>
        <taxon>Bacteria</taxon>
        <taxon>Bacillati</taxon>
        <taxon>Bacillota</taxon>
        <taxon>Bacilli</taxon>
        <taxon>Bacillales</taxon>
        <taxon>Bacillaceae</taxon>
        <taxon>Ornithinibacillus</taxon>
    </lineage>
</organism>
<feature type="transmembrane region" description="Helical" evidence="5">
    <location>
        <begin position="56"/>
        <end position="74"/>
    </location>
</feature>
<name>A0A6N8FGV9_9BACI</name>
<evidence type="ECO:0000256" key="5">
    <source>
        <dbReference type="SAM" id="Phobius"/>
    </source>
</evidence>
<evidence type="ECO:0000256" key="2">
    <source>
        <dbReference type="ARBA" id="ARBA00022692"/>
    </source>
</evidence>
<dbReference type="InterPro" id="IPR003339">
    <property type="entry name" value="ABC/ECF_trnsptr_transmembrane"/>
</dbReference>
<evidence type="ECO:0000256" key="1">
    <source>
        <dbReference type="ARBA" id="ARBA00004141"/>
    </source>
</evidence>
<evidence type="ECO:0000313" key="6">
    <source>
        <dbReference type="EMBL" id="MUK87494.1"/>
    </source>
</evidence>
<dbReference type="Pfam" id="PF02361">
    <property type="entry name" value="CbiQ"/>
    <property type="match status" value="1"/>
</dbReference>
<sequence>MIRGFRSIHPFVLFVYYVYIITSLMLYQHPFFLLTALCLVVYVHVLLDRGEQLKRWIWMLVLMSIFIFILTPFFNRRGNHVLFYLFDNPVMLEAVIQGVMIALTLMCILAVFITFNIVMTSDKFLFIVSKWFPKWGMLIMLSMRFVPLLRKRLQDIEQVQQVKGVSLRQGTVRQRAKNGMLLMQILLTFSLEESIQSGDSMTARGYGLQKRSKYHPYEMTHRDWALGFVMTVFFGIILYGWWLEDGVLALLPALEPIWLSGREWFFYAIWFMFIGIPIFVEGREVLKWKYYQQKM</sequence>
<feature type="transmembrane region" description="Helical" evidence="5">
    <location>
        <begin position="224"/>
        <end position="244"/>
    </location>
</feature>
<dbReference type="RefSeq" id="WP_155667235.1">
    <property type="nucleotide sequence ID" value="NZ_WOCA01000002.1"/>
</dbReference>
<feature type="transmembrane region" description="Helical" evidence="5">
    <location>
        <begin position="264"/>
        <end position="286"/>
    </location>
</feature>
<dbReference type="PANTHER" id="PTHR33514">
    <property type="entry name" value="PROTEIN ABCI12, CHLOROPLASTIC"/>
    <property type="match status" value="1"/>
</dbReference>
<feature type="transmembrane region" description="Helical" evidence="5">
    <location>
        <begin position="7"/>
        <end position="25"/>
    </location>
</feature>
<evidence type="ECO:0000256" key="3">
    <source>
        <dbReference type="ARBA" id="ARBA00022989"/>
    </source>
</evidence>
<dbReference type="AlphaFoldDB" id="A0A6N8FGV9"/>
<keyword evidence="3 5" id="KW-1133">Transmembrane helix</keyword>
<accession>A0A6N8FGV9</accession>
<comment type="subcellular location">
    <subcellularLocation>
        <location evidence="1">Membrane</location>
        <topology evidence="1">Multi-pass membrane protein</topology>
    </subcellularLocation>
</comment>
<keyword evidence="2 5" id="KW-0812">Transmembrane</keyword>
<protein>
    <submittedName>
        <fullName evidence="6">Energy-coupling factor transporter transmembrane protein EcfT</fullName>
    </submittedName>
</protein>
<dbReference type="PANTHER" id="PTHR33514:SF13">
    <property type="entry name" value="PROTEIN ABCI12, CHLOROPLASTIC"/>
    <property type="match status" value="1"/>
</dbReference>
<gene>
    <name evidence="6" type="ORF">GMD78_03650</name>
</gene>
<reference evidence="6 7" key="1">
    <citation type="submission" date="2019-11" db="EMBL/GenBank/DDBJ databases">
        <authorList>
            <person name="Li X."/>
        </authorList>
    </citation>
    <scope>NUCLEOTIDE SEQUENCE [LARGE SCALE GENOMIC DNA]</scope>
    <source>
        <strain evidence="6 7">L9</strain>
    </source>
</reference>